<protein>
    <submittedName>
        <fullName evidence="1">Uncharacterized protein</fullName>
    </submittedName>
</protein>
<reference evidence="1" key="1">
    <citation type="submission" date="2023-10" db="EMBL/GenBank/DDBJ databases">
        <authorList>
            <person name="Rodriguez Cubillos JULIANA M."/>
            <person name="De Vega J."/>
        </authorList>
    </citation>
    <scope>NUCLEOTIDE SEQUENCE</scope>
</reference>
<keyword evidence="2" id="KW-1185">Reference proteome</keyword>
<accession>A0ACB0KS11</accession>
<name>A0ACB0KS11_TRIPR</name>
<gene>
    <name evidence="1" type="ORF">MILVUS5_LOCUS25663</name>
</gene>
<proteinExistence type="predicted"/>
<organism evidence="1 2">
    <name type="scientific">Trifolium pratense</name>
    <name type="common">Red clover</name>
    <dbReference type="NCBI Taxonomy" id="57577"/>
    <lineage>
        <taxon>Eukaryota</taxon>
        <taxon>Viridiplantae</taxon>
        <taxon>Streptophyta</taxon>
        <taxon>Embryophyta</taxon>
        <taxon>Tracheophyta</taxon>
        <taxon>Spermatophyta</taxon>
        <taxon>Magnoliopsida</taxon>
        <taxon>eudicotyledons</taxon>
        <taxon>Gunneridae</taxon>
        <taxon>Pentapetalae</taxon>
        <taxon>rosids</taxon>
        <taxon>fabids</taxon>
        <taxon>Fabales</taxon>
        <taxon>Fabaceae</taxon>
        <taxon>Papilionoideae</taxon>
        <taxon>50 kb inversion clade</taxon>
        <taxon>NPAAA clade</taxon>
        <taxon>Hologalegina</taxon>
        <taxon>IRL clade</taxon>
        <taxon>Trifolieae</taxon>
        <taxon>Trifolium</taxon>
    </lineage>
</organism>
<sequence>MLERFGVIRFMIKLKDSFKSGNSGCFVLKHVEHERPEFSNKTHNESMTYPVIQLLEVA</sequence>
<comment type="caution">
    <text evidence="1">The sequence shown here is derived from an EMBL/GenBank/DDBJ whole genome shotgun (WGS) entry which is preliminary data.</text>
</comment>
<dbReference type="Proteomes" id="UP001177021">
    <property type="component" value="Unassembled WGS sequence"/>
</dbReference>
<dbReference type="EMBL" id="CASHSV030000311">
    <property type="protein sequence ID" value="CAJ2659495.1"/>
    <property type="molecule type" value="Genomic_DNA"/>
</dbReference>
<evidence type="ECO:0000313" key="2">
    <source>
        <dbReference type="Proteomes" id="UP001177021"/>
    </source>
</evidence>
<evidence type="ECO:0000313" key="1">
    <source>
        <dbReference type="EMBL" id="CAJ2659495.1"/>
    </source>
</evidence>